<organism evidence="9 10">
    <name type="scientific">Cognatilysobacter lacus</name>
    <dbReference type="NCBI Taxonomy" id="1643323"/>
    <lineage>
        <taxon>Bacteria</taxon>
        <taxon>Pseudomonadati</taxon>
        <taxon>Pseudomonadota</taxon>
        <taxon>Gammaproteobacteria</taxon>
        <taxon>Lysobacterales</taxon>
        <taxon>Lysobacteraceae</taxon>
        <taxon>Cognatilysobacter</taxon>
    </lineage>
</organism>
<comment type="pathway">
    <text evidence="2 7">Secondary metabolite metabolism; methylglyoxal degradation; (R)-lactate from methylglyoxal: step 2/2.</text>
</comment>
<evidence type="ECO:0000313" key="10">
    <source>
        <dbReference type="Proteomes" id="UP000323164"/>
    </source>
</evidence>
<dbReference type="SMART" id="SM00849">
    <property type="entry name" value="Lactamase_B"/>
    <property type="match status" value="1"/>
</dbReference>
<dbReference type="Pfam" id="PF16123">
    <property type="entry name" value="HAGH_C"/>
    <property type="match status" value="1"/>
</dbReference>
<feature type="binding site" evidence="7">
    <location>
        <position position="55"/>
    </location>
    <ligand>
        <name>Zn(2+)</name>
        <dbReference type="ChEBI" id="CHEBI:29105"/>
        <label>1</label>
    </ligand>
</feature>
<dbReference type="HAMAP" id="MF_01374">
    <property type="entry name" value="Glyoxalase_2"/>
    <property type="match status" value="1"/>
</dbReference>
<keyword evidence="5 7" id="KW-0378">Hydrolase</keyword>
<evidence type="ECO:0000313" key="9">
    <source>
        <dbReference type="EMBL" id="TZF91709.1"/>
    </source>
</evidence>
<dbReference type="NCBIfam" id="TIGR03413">
    <property type="entry name" value="GSH_gloB"/>
    <property type="match status" value="1"/>
</dbReference>
<dbReference type="InterPro" id="IPR032282">
    <property type="entry name" value="HAGH_C"/>
</dbReference>
<dbReference type="CDD" id="cd07723">
    <property type="entry name" value="hydroxyacylglutathione_hydrolase_MBL-fold"/>
    <property type="match status" value="1"/>
</dbReference>
<dbReference type="PIRSF" id="PIRSF005457">
    <property type="entry name" value="Glx"/>
    <property type="match status" value="1"/>
</dbReference>
<feature type="binding site" evidence="7">
    <location>
        <position position="57"/>
    </location>
    <ligand>
        <name>Zn(2+)</name>
        <dbReference type="ChEBI" id="CHEBI:29105"/>
        <label>2</label>
    </ligand>
</feature>
<dbReference type="AlphaFoldDB" id="A0A5D8ZA45"/>
<feature type="domain" description="Metallo-beta-lactamase" evidence="8">
    <location>
        <begin position="11"/>
        <end position="170"/>
    </location>
</feature>
<reference evidence="9 10" key="1">
    <citation type="submission" date="2019-08" db="EMBL/GenBank/DDBJ databases">
        <title>Draft genome sequence of Lysobacter sp. UKS-15.</title>
        <authorList>
            <person name="Im W.-T."/>
        </authorList>
    </citation>
    <scope>NUCLEOTIDE SEQUENCE [LARGE SCALE GENOMIC DNA]</scope>
    <source>
        <strain evidence="9 10">UKS-15</strain>
    </source>
</reference>
<comment type="function">
    <text evidence="7">Thiolesterase that catalyzes the hydrolysis of S-D-lactoyl-glutathione to form glutathione and D-lactic acid.</text>
</comment>
<dbReference type="RefSeq" id="WP_149351435.1">
    <property type="nucleotide sequence ID" value="NZ_VTRV01000004.1"/>
</dbReference>
<comment type="similarity">
    <text evidence="3 7">Belongs to the metallo-beta-lactamase superfamily. Glyoxalase II family.</text>
</comment>
<evidence type="ECO:0000259" key="8">
    <source>
        <dbReference type="SMART" id="SM00849"/>
    </source>
</evidence>
<feature type="binding site" evidence="7">
    <location>
        <position position="132"/>
    </location>
    <ligand>
        <name>Zn(2+)</name>
        <dbReference type="ChEBI" id="CHEBI:29105"/>
        <label>2</label>
    </ligand>
</feature>
<dbReference type="GO" id="GO:0046872">
    <property type="term" value="F:metal ion binding"/>
    <property type="evidence" value="ECO:0007669"/>
    <property type="project" value="UniProtKB-KW"/>
</dbReference>
<dbReference type="Pfam" id="PF00753">
    <property type="entry name" value="Lactamase_B"/>
    <property type="match status" value="1"/>
</dbReference>
<feature type="binding site" evidence="7">
    <location>
        <position position="110"/>
    </location>
    <ligand>
        <name>Zn(2+)</name>
        <dbReference type="ChEBI" id="CHEBI:29105"/>
        <label>1</label>
    </ligand>
</feature>
<protein>
    <recommendedName>
        <fullName evidence="7">Hydroxyacylglutathione hydrolase</fullName>
        <ecNumber evidence="7">3.1.2.6</ecNumber>
    </recommendedName>
    <alternativeName>
        <fullName evidence="7">Glyoxalase II</fullName>
        <shortName evidence="7">Glx II</shortName>
    </alternativeName>
</protein>
<dbReference type="InterPro" id="IPR050110">
    <property type="entry name" value="Glyoxalase_II_hydrolase"/>
</dbReference>
<dbReference type="PANTHER" id="PTHR43705:SF1">
    <property type="entry name" value="HYDROXYACYLGLUTATHIONE HYDROLASE GLOB"/>
    <property type="match status" value="1"/>
</dbReference>
<dbReference type="GO" id="GO:0004416">
    <property type="term" value="F:hydroxyacylglutathione hydrolase activity"/>
    <property type="evidence" value="ECO:0007669"/>
    <property type="project" value="UniProtKB-UniRule"/>
</dbReference>
<feature type="binding site" evidence="7">
    <location>
        <position position="170"/>
    </location>
    <ligand>
        <name>Zn(2+)</name>
        <dbReference type="ChEBI" id="CHEBI:29105"/>
        <label>2</label>
    </ligand>
</feature>
<evidence type="ECO:0000256" key="7">
    <source>
        <dbReference type="HAMAP-Rule" id="MF_01374"/>
    </source>
</evidence>
<dbReference type="InterPro" id="IPR017782">
    <property type="entry name" value="Hydroxyacylglutathione_Hdrlase"/>
</dbReference>
<dbReference type="InterPro" id="IPR001279">
    <property type="entry name" value="Metallo-B-lactamas"/>
</dbReference>
<sequence>MRLQPLSARVDNYIWVLRNSKGRALVVDPGEAGPVLQAANADAFVPAAILLTHHHDDHVAGAASLLERWHDTPVYGPDDDRVGLHMHRPADGEAFHIDDWSIRVMHVPGHTRTHIAFYVEDAGNDPVLFCGDTLFSLGCGRLFEGDASEMENSLGRLAALPPATRVCCGHEYTLANAAFAVVVEPDNAALRRRMKEAKTMRDARQPTLPTTIGSELACNPFLRCDQPAVVDAASRRLGRAPAGRVETFATLRAWKDGFAA</sequence>
<dbReference type="InterPro" id="IPR036866">
    <property type="entry name" value="RibonucZ/Hydroxyglut_hydro"/>
</dbReference>
<comment type="subunit">
    <text evidence="7">Monomer.</text>
</comment>
<keyword evidence="6 7" id="KW-0862">Zinc</keyword>
<comment type="catalytic activity">
    <reaction evidence="1 7">
        <text>an S-(2-hydroxyacyl)glutathione + H2O = a 2-hydroxy carboxylate + glutathione + H(+)</text>
        <dbReference type="Rhea" id="RHEA:21864"/>
        <dbReference type="ChEBI" id="CHEBI:15377"/>
        <dbReference type="ChEBI" id="CHEBI:15378"/>
        <dbReference type="ChEBI" id="CHEBI:57925"/>
        <dbReference type="ChEBI" id="CHEBI:58896"/>
        <dbReference type="ChEBI" id="CHEBI:71261"/>
        <dbReference type="EC" id="3.1.2.6"/>
    </reaction>
</comment>
<feature type="binding site" evidence="7">
    <location>
        <position position="132"/>
    </location>
    <ligand>
        <name>Zn(2+)</name>
        <dbReference type="ChEBI" id="CHEBI:29105"/>
        <label>1</label>
    </ligand>
</feature>
<keyword evidence="4 7" id="KW-0479">Metal-binding</keyword>
<proteinExistence type="inferred from homology"/>
<dbReference type="PANTHER" id="PTHR43705">
    <property type="entry name" value="HYDROXYACYLGLUTATHIONE HYDROLASE"/>
    <property type="match status" value="1"/>
</dbReference>
<dbReference type="InterPro" id="IPR035680">
    <property type="entry name" value="Clx_II_MBL"/>
</dbReference>
<dbReference type="OrthoDB" id="9802248at2"/>
<evidence type="ECO:0000256" key="5">
    <source>
        <dbReference type="ARBA" id="ARBA00022801"/>
    </source>
</evidence>
<dbReference type="UniPathway" id="UPA00619">
    <property type="reaction ID" value="UER00676"/>
</dbReference>
<feature type="binding site" evidence="7">
    <location>
        <position position="58"/>
    </location>
    <ligand>
        <name>Zn(2+)</name>
        <dbReference type="ChEBI" id="CHEBI:29105"/>
        <label>2</label>
    </ligand>
</feature>
<dbReference type="SUPFAM" id="SSF56281">
    <property type="entry name" value="Metallo-hydrolase/oxidoreductase"/>
    <property type="match status" value="1"/>
</dbReference>
<keyword evidence="10" id="KW-1185">Reference proteome</keyword>
<evidence type="ECO:0000256" key="4">
    <source>
        <dbReference type="ARBA" id="ARBA00022723"/>
    </source>
</evidence>
<feature type="binding site" evidence="7">
    <location>
        <position position="53"/>
    </location>
    <ligand>
        <name>Zn(2+)</name>
        <dbReference type="ChEBI" id="CHEBI:29105"/>
        <label>1</label>
    </ligand>
</feature>
<comment type="caution">
    <text evidence="9">The sequence shown here is derived from an EMBL/GenBank/DDBJ whole genome shotgun (WGS) entry which is preliminary data.</text>
</comment>
<dbReference type="Gene3D" id="3.60.15.10">
    <property type="entry name" value="Ribonuclease Z/Hydroxyacylglutathione hydrolase-like"/>
    <property type="match status" value="1"/>
</dbReference>
<comment type="cofactor">
    <cofactor evidence="7">
        <name>Zn(2+)</name>
        <dbReference type="ChEBI" id="CHEBI:29105"/>
    </cofactor>
    <text evidence="7">Binds 2 Zn(2+) ions per subunit.</text>
</comment>
<name>A0A5D8ZA45_9GAMM</name>
<evidence type="ECO:0000256" key="2">
    <source>
        <dbReference type="ARBA" id="ARBA00004963"/>
    </source>
</evidence>
<evidence type="ECO:0000256" key="1">
    <source>
        <dbReference type="ARBA" id="ARBA00001623"/>
    </source>
</evidence>
<gene>
    <name evidence="7 9" type="primary">gloB</name>
    <name evidence="9" type="ORF">FW784_00635</name>
</gene>
<dbReference type="Proteomes" id="UP000323164">
    <property type="component" value="Unassembled WGS sequence"/>
</dbReference>
<evidence type="ECO:0000256" key="6">
    <source>
        <dbReference type="ARBA" id="ARBA00022833"/>
    </source>
</evidence>
<dbReference type="EMBL" id="VTRV01000004">
    <property type="protein sequence ID" value="TZF91709.1"/>
    <property type="molecule type" value="Genomic_DNA"/>
</dbReference>
<dbReference type="EC" id="3.1.2.6" evidence="7"/>
<evidence type="ECO:0000256" key="3">
    <source>
        <dbReference type="ARBA" id="ARBA00006759"/>
    </source>
</evidence>
<dbReference type="GO" id="GO:0019243">
    <property type="term" value="P:methylglyoxal catabolic process to D-lactate via S-lactoyl-glutathione"/>
    <property type="evidence" value="ECO:0007669"/>
    <property type="project" value="UniProtKB-UniRule"/>
</dbReference>
<accession>A0A5D8ZA45</accession>